<evidence type="ECO:0000313" key="2">
    <source>
        <dbReference type="Proteomes" id="UP000666240"/>
    </source>
</evidence>
<dbReference type="RefSeq" id="WP_209333938.1">
    <property type="nucleotide sequence ID" value="NZ_JAGIYY010000001.1"/>
</dbReference>
<keyword evidence="2" id="KW-1185">Reference proteome</keyword>
<organism evidence="1 2">
    <name type="scientific">Tianweitania sediminis</name>
    <dbReference type="NCBI Taxonomy" id="1502156"/>
    <lineage>
        <taxon>Bacteria</taxon>
        <taxon>Pseudomonadati</taxon>
        <taxon>Pseudomonadota</taxon>
        <taxon>Alphaproteobacteria</taxon>
        <taxon>Hyphomicrobiales</taxon>
        <taxon>Phyllobacteriaceae</taxon>
        <taxon>Tianweitania</taxon>
    </lineage>
</organism>
<dbReference type="AlphaFoldDB" id="A0A8J7RLM7"/>
<evidence type="ECO:0000313" key="1">
    <source>
        <dbReference type="EMBL" id="MBP0437994.1"/>
    </source>
</evidence>
<reference evidence="1" key="1">
    <citation type="submission" date="2021-03" db="EMBL/GenBank/DDBJ databases">
        <title>Genome sequencing and assembly of Tianweitania sediminis.</title>
        <authorList>
            <person name="Chhetri G."/>
        </authorList>
    </citation>
    <scope>NUCLEOTIDE SEQUENCE</scope>
    <source>
        <strain evidence="1">Z8</strain>
    </source>
</reference>
<sequence>MTIITYIVYVILREGTSDESGIAIGVLDTRLSEVDRNILMHLASSRQEP</sequence>
<dbReference type="EMBL" id="JAGIYY010000001">
    <property type="protein sequence ID" value="MBP0437994.1"/>
    <property type="molecule type" value="Genomic_DNA"/>
</dbReference>
<name>A0A8J7RLM7_9HYPH</name>
<accession>A0A8J7RLM7</accession>
<comment type="caution">
    <text evidence="1">The sequence shown here is derived from an EMBL/GenBank/DDBJ whole genome shotgun (WGS) entry which is preliminary data.</text>
</comment>
<gene>
    <name evidence="1" type="ORF">J5Y06_04960</name>
</gene>
<dbReference type="Proteomes" id="UP000666240">
    <property type="component" value="Unassembled WGS sequence"/>
</dbReference>
<proteinExistence type="predicted"/>
<protein>
    <submittedName>
        <fullName evidence="1">Uncharacterized protein</fullName>
    </submittedName>
</protein>